<dbReference type="GO" id="GO:0051539">
    <property type="term" value="F:4 iron, 4 sulfur cluster binding"/>
    <property type="evidence" value="ECO:0007669"/>
    <property type="project" value="UniProtKB-UniRule"/>
</dbReference>
<dbReference type="InterPro" id="IPR011257">
    <property type="entry name" value="DNA_glycosylase"/>
</dbReference>
<reference evidence="16 17" key="1">
    <citation type="submission" date="2020-03" db="EMBL/GenBank/DDBJ databases">
        <authorList>
            <person name="Picone N."/>
        </authorList>
    </citation>
    <scope>NUCLEOTIDE SEQUENCE [LARGE SCALE GENOMIC DNA]</scope>
    <source>
        <strain evidence="16">NSCAC1</strain>
    </source>
</reference>
<sequence length="351" mass="40541">MKQENLANFSQLLLEWFDFYGRKHLPWKINPTPYRVWVSEIMLQQTQVTTAIPYYERFIERFPDLSYLAQASVDEVLGLWAGLGYYARGRNLHRAAQIAWHIYGEIPSHFEDLIKLPGIGRSTAGAILALALDQSYPILDGNVKRILTRQYAVNDWTSHSRVEKLLWQYAEELLPTHRVADYTQALMDLGATVCTRQQPKCFICPIKDSCKAYFLGTQGSYPAPRPQKKSLSLRTTQMVILCNHQQEIFLEHRPPAGIWGGLWSFPECSLEANLETWCDDQFNYQIESIKKLPSLRHRFTHFILDIYPVLVQVSSEHNNIAESNQKIWISTKEAYQLGLPAPTLKLLKKLN</sequence>
<keyword evidence="12" id="KW-0234">DNA repair</keyword>
<dbReference type="InterPro" id="IPR003651">
    <property type="entry name" value="Endonuclease3_FeS-loop_motif"/>
</dbReference>
<evidence type="ECO:0000256" key="5">
    <source>
        <dbReference type="ARBA" id="ARBA00022023"/>
    </source>
</evidence>
<dbReference type="EMBL" id="LR778175">
    <property type="protein sequence ID" value="CAB1275153.1"/>
    <property type="molecule type" value="Genomic_DNA"/>
</dbReference>
<dbReference type="KEGG" id="ntg:NSCAC_0524"/>
<protein>
    <recommendedName>
        <fullName evidence="5 14">Adenine DNA glycosylase</fullName>
        <ecNumber evidence="4 14">3.2.2.31</ecNumber>
    </recommendedName>
</protein>
<dbReference type="GO" id="GO:0046872">
    <property type="term" value="F:metal ion binding"/>
    <property type="evidence" value="ECO:0007669"/>
    <property type="project" value="UniProtKB-UniRule"/>
</dbReference>
<evidence type="ECO:0000256" key="12">
    <source>
        <dbReference type="ARBA" id="ARBA00023204"/>
    </source>
</evidence>
<dbReference type="InterPro" id="IPR044298">
    <property type="entry name" value="MIG/MutY"/>
</dbReference>
<evidence type="ECO:0000256" key="4">
    <source>
        <dbReference type="ARBA" id="ARBA00012045"/>
    </source>
</evidence>
<evidence type="ECO:0000256" key="1">
    <source>
        <dbReference type="ARBA" id="ARBA00000843"/>
    </source>
</evidence>
<dbReference type="AlphaFoldDB" id="A0A7G1Q8P2"/>
<dbReference type="InterPro" id="IPR004036">
    <property type="entry name" value="Endonuclease-III-like_CS2"/>
</dbReference>
<keyword evidence="11" id="KW-0411">Iron-sulfur</keyword>
<dbReference type="SMART" id="SM00478">
    <property type="entry name" value="ENDO3c"/>
    <property type="match status" value="1"/>
</dbReference>
<keyword evidence="10 14" id="KW-0408">Iron</keyword>
<organism evidence="16 17">
    <name type="scientific">Candidatus Nitrosacidococcus tergens</name>
    <dbReference type="NCBI Taxonomy" id="553981"/>
    <lineage>
        <taxon>Bacteria</taxon>
        <taxon>Pseudomonadati</taxon>
        <taxon>Pseudomonadota</taxon>
        <taxon>Gammaproteobacteria</taxon>
        <taxon>Chromatiales</taxon>
        <taxon>Chromatiaceae</taxon>
        <taxon>Candidatus Nitrosacidococcus</taxon>
    </lineage>
</organism>
<dbReference type="FunFam" id="1.10.340.30:FF:000002">
    <property type="entry name" value="Adenine DNA glycosylase"/>
    <property type="match status" value="1"/>
</dbReference>
<dbReference type="Pfam" id="PF00730">
    <property type="entry name" value="HhH-GPD"/>
    <property type="match status" value="1"/>
</dbReference>
<evidence type="ECO:0000313" key="17">
    <source>
        <dbReference type="Proteomes" id="UP000516072"/>
    </source>
</evidence>
<evidence type="ECO:0000256" key="3">
    <source>
        <dbReference type="ARBA" id="ARBA00008343"/>
    </source>
</evidence>
<evidence type="ECO:0000313" key="16">
    <source>
        <dbReference type="EMBL" id="CAB1275153.1"/>
    </source>
</evidence>
<dbReference type="NCBIfam" id="TIGR01084">
    <property type="entry name" value="mutY"/>
    <property type="match status" value="1"/>
</dbReference>
<gene>
    <name evidence="16" type="primary">mutY</name>
    <name evidence="16" type="ORF">NSCAC_0524</name>
</gene>
<dbReference type="InterPro" id="IPR005760">
    <property type="entry name" value="A/G_AdeGlyc_MutY"/>
</dbReference>
<dbReference type="RefSeq" id="WP_197744873.1">
    <property type="nucleotide sequence ID" value="NZ_LR778175.1"/>
</dbReference>
<evidence type="ECO:0000256" key="11">
    <source>
        <dbReference type="ARBA" id="ARBA00023014"/>
    </source>
</evidence>
<dbReference type="SMART" id="SM00525">
    <property type="entry name" value="FES"/>
    <property type="match status" value="1"/>
</dbReference>
<evidence type="ECO:0000259" key="15">
    <source>
        <dbReference type="SMART" id="SM00478"/>
    </source>
</evidence>
<evidence type="ECO:0000256" key="13">
    <source>
        <dbReference type="ARBA" id="ARBA00023295"/>
    </source>
</evidence>
<evidence type="ECO:0000256" key="14">
    <source>
        <dbReference type="RuleBase" id="RU365096"/>
    </source>
</evidence>
<dbReference type="Gene3D" id="1.10.340.30">
    <property type="entry name" value="Hypothetical protein, domain 2"/>
    <property type="match status" value="1"/>
</dbReference>
<keyword evidence="9 16" id="KW-0378">Hydrolase</keyword>
<dbReference type="PANTHER" id="PTHR42944">
    <property type="entry name" value="ADENINE DNA GLYCOSYLASE"/>
    <property type="match status" value="1"/>
</dbReference>
<dbReference type="Pfam" id="PF00633">
    <property type="entry name" value="HHH"/>
    <property type="match status" value="1"/>
</dbReference>
<dbReference type="GO" id="GO:0032357">
    <property type="term" value="F:oxidized purine DNA binding"/>
    <property type="evidence" value="ECO:0007669"/>
    <property type="project" value="TreeGrafter"/>
</dbReference>
<dbReference type="Gene3D" id="1.10.1670.10">
    <property type="entry name" value="Helix-hairpin-Helix base-excision DNA repair enzymes (C-terminal)"/>
    <property type="match status" value="1"/>
</dbReference>
<evidence type="ECO:0000256" key="7">
    <source>
        <dbReference type="ARBA" id="ARBA00022723"/>
    </source>
</evidence>
<dbReference type="EC" id="3.2.2.31" evidence="4 14"/>
<dbReference type="GO" id="GO:0034039">
    <property type="term" value="F:8-oxo-7,8-dihydroguanine DNA N-glycosylase activity"/>
    <property type="evidence" value="ECO:0007669"/>
    <property type="project" value="TreeGrafter"/>
</dbReference>
<dbReference type="InterPro" id="IPR000445">
    <property type="entry name" value="HhH_motif"/>
</dbReference>
<dbReference type="GO" id="GO:0006298">
    <property type="term" value="P:mismatch repair"/>
    <property type="evidence" value="ECO:0007669"/>
    <property type="project" value="TreeGrafter"/>
</dbReference>
<dbReference type="Gene3D" id="3.90.79.10">
    <property type="entry name" value="Nucleoside Triphosphate Pyrophosphohydrolase"/>
    <property type="match status" value="1"/>
</dbReference>
<dbReference type="GO" id="GO:0000701">
    <property type="term" value="F:purine-specific mismatch base pair DNA N-glycosylase activity"/>
    <property type="evidence" value="ECO:0007669"/>
    <property type="project" value="UniProtKB-EC"/>
</dbReference>
<dbReference type="InterPro" id="IPR029119">
    <property type="entry name" value="MutY_C"/>
</dbReference>
<keyword evidence="8 14" id="KW-0227">DNA damage</keyword>
<dbReference type="InterPro" id="IPR003265">
    <property type="entry name" value="HhH-GPD_domain"/>
</dbReference>
<dbReference type="Proteomes" id="UP000516072">
    <property type="component" value="Chromosome"/>
</dbReference>
<keyword evidence="17" id="KW-1185">Reference proteome</keyword>
<dbReference type="PANTHER" id="PTHR42944:SF1">
    <property type="entry name" value="ADENINE DNA GLYCOSYLASE"/>
    <property type="match status" value="1"/>
</dbReference>
<dbReference type="InterPro" id="IPR023170">
    <property type="entry name" value="HhH_base_excis_C"/>
</dbReference>
<comment type="catalytic activity">
    <reaction evidence="1 14">
        <text>Hydrolyzes free adenine bases from 7,8-dihydro-8-oxoguanine:adenine mismatched double-stranded DNA, leaving an apurinic site.</text>
        <dbReference type="EC" id="3.2.2.31"/>
    </reaction>
</comment>
<keyword evidence="13 14" id="KW-0326">Glycosidase</keyword>
<evidence type="ECO:0000256" key="2">
    <source>
        <dbReference type="ARBA" id="ARBA00002933"/>
    </source>
</evidence>
<dbReference type="GO" id="GO:0006284">
    <property type="term" value="P:base-excision repair"/>
    <property type="evidence" value="ECO:0007669"/>
    <property type="project" value="UniProtKB-UniRule"/>
</dbReference>
<comment type="function">
    <text evidence="2">Adenine glycosylase active on G-A mispairs. MutY also corrects error-prone DNA synthesis past GO lesions which are due to the oxidatively damaged form of guanine: 7,8-dihydro-8-oxoguanine (8-oxo-dGTP).</text>
</comment>
<keyword evidence="6" id="KW-0004">4Fe-4S</keyword>
<evidence type="ECO:0000256" key="10">
    <source>
        <dbReference type="ARBA" id="ARBA00023004"/>
    </source>
</evidence>
<comment type="cofactor">
    <cofactor evidence="14">
        <name>[4Fe-4S] cluster</name>
        <dbReference type="ChEBI" id="CHEBI:49883"/>
    </cofactor>
    <text evidence="14">Binds 1 [4Fe-4S] cluster.</text>
</comment>
<dbReference type="SUPFAM" id="SSF48150">
    <property type="entry name" value="DNA-glycosylase"/>
    <property type="match status" value="1"/>
</dbReference>
<evidence type="ECO:0000256" key="9">
    <source>
        <dbReference type="ARBA" id="ARBA00022801"/>
    </source>
</evidence>
<dbReference type="InterPro" id="IPR015797">
    <property type="entry name" value="NUDIX_hydrolase-like_dom_sf"/>
</dbReference>
<keyword evidence="7" id="KW-0479">Metal-binding</keyword>
<comment type="similarity">
    <text evidence="3 14">Belongs to the Nth/MutY family.</text>
</comment>
<evidence type="ECO:0000256" key="8">
    <source>
        <dbReference type="ARBA" id="ARBA00022763"/>
    </source>
</evidence>
<dbReference type="CDD" id="cd03431">
    <property type="entry name" value="NUDIX_DNA_Glycosylase_C-MutY"/>
    <property type="match status" value="1"/>
</dbReference>
<name>A0A7G1Q8P2_9GAMM</name>
<dbReference type="SUPFAM" id="SSF55811">
    <property type="entry name" value="Nudix"/>
    <property type="match status" value="1"/>
</dbReference>
<evidence type="ECO:0000256" key="6">
    <source>
        <dbReference type="ARBA" id="ARBA00022485"/>
    </source>
</evidence>
<accession>A0A7G1Q8P2</accession>
<dbReference type="PROSITE" id="PS01155">
    <property type="entry name" value="ENDONUCLEASE_III_2"/>
    <property type="match status" value="1"/>
</dbReference>
<dbReference type="CDD" id="cd00056">
    <property type="entry name" value="ENDO3c"/>
    <property type="match status" value="1"/>
</dbReference>
<feature type="domain" description="HhH-GPD" evidence="15">
    <location>
        <begin position="42"/>
        <end position="192"/>
    </location>
</feature>
<proteinExistence type="inferred from homology"/>
<dbReference type="Pfam" id="PF14815">
    <property type="entry name" value="NUDIX_4"/>
    <property type="match status" value="1"/>
</dbReference>
<dbReference type="GO" id="GO:0035485">
    <property type="term" value="F:adenine/guanine mispair binding"/>
    <property type="evidence" value="ECO:0007669"/>
    <property type="project" value="TreeGrafter"/>
</dbReference>